<dbReference type="InterPro" id="IPR038763">
    <property type="entry name" value="DHH_sf"/>
</dbReference>
<evidence type="ECO:0000256" key="1">
    <source>
        <dbReference type="ARBA" id="ARBA00022801"/>
    </source>
</evidence>
<dbReference type="AlphaFoldDB" id="A0A8H9TG65"/>
<protein>
    <recommendedName>
        <fullName evidence="2">RecJ OB domain-containing protein</fullName>
    </recommendedName>
</protein>
<dbReference type="EMBL" id="DACRBY010000017">
    <property type="protein sequence ID" value="HAS8540910.1"/>
    <property type="molecule type" value="Genomic_DNA"/>
</dbReference>
<comment type="caution">
    <text evidence="3">The sequence shown here is derived from an EMBL/GenBank/DDBJ whole genome shotgun (WGS) entry which is preliminary data.</text>
</comment>
<name>A0A8H9TG65_VIBVL</name>
<proteinExistence type="predicted"/>
<dbReference type="InterPro" id="IPR051673">
    <property type="entry name" value="SSDNA_exonuclease_RecJ"/>
</dbReference>
<dbReference type="PANTHER" id="PTHR30255">
    <property type="entry name" value="SINGLE-STRANDED-DNA-SPECIFIC EXONUCLEASE RECJ"/>
    <property type="match status" value="1"/>
</dbReference>
<feature type="domain" description="RecJ OB" evidence="2">
    <location>
        <begin position="599"/>
        <end position="703"/>
    </location>
</feature>
<sequence>MEKIHVIDRTINESVFEEARRAGASDFQAKIIAARSSNCSPKEILEPELSGFSDSKLLIGIDKAANRIIRAITRGELIAITCDFSLDGISAAAIYYKALTEIYGHSCSRVRIYPTNRIKDGLGLTEKTLNRVLTIKPTPSLIITAGHSIESEEAIRKYNAHCKSEGVMGDVILTDTKDADSHKIPKGCYAYIHPKRSVDQSYKHDVSAAILATILMIRVRKRMLDKKITSRIKDVSLAELIPLCVLSTISAGENLSGELPRAVIRKGIGQIISSSKPIHFWDALRTTLVSEKKDPFSTETMRTEISPCFEDASKAGKDGMIAIKFLLAENESEALRYLNTLRQVSKEERAQEKSLLDIALASGKDQVLSGTNFIFNYQPKGRIGINGEVSSQLLSHFGKPCLVASPTHVKKRKLALNKIDELKVNVFSSLKENIQISLNDNEELRVIKTVGSFVPVFEIWSTFTRQPTKKKTISLSDATKLTRKKIFEGMAREVHKFDSVEGTVCFDITQYTKPKLYIETIDTIEGTLMSPPSINMGKILTEINHMHGSMIENWSIYGDAINVVLKFSNIELFKQAVSEAVTEQANLNKIELVPFMLSDGPIPPDRSLDIRLLDEVRELEPYGGSFATPLFNVAANIISVKKIVGEGARYRLRIDGVEFDVLAVANKTLSNSRKLEQGKDVELLVELNDNHSNNRRTLELVIRNIF</sequence>
<reference evidence="3" key="1">
    <citation type="journal article" date="2018" name="Genome Biol.">
        <title>SKESA: strategic k-mer extension for scrupulous assemblies.</title>
        <authorList>
            <person name="Souvorov A."/>
            <person name="Agarwala R."/>
            <person name="Lipman D.J."/>
        </authorList>
    </citation>
    <scope>NUCLEOTIDE SEQUENCE</scope>
    <source>
        <strain evidence="3">BCW_3452</strain>
    </source>
</reference>
<accession>A0A8H9TG65</accession>
<evidence type="ECO:0000313" key="3">
    <source>
        <dbReference type="EMBL" id="HAS8540910.1"/>
    </source>
</evidence>
<dbReference type="Gene3D" id="2.40.50.460">
    <property type="match status" value="1"/>
</dbReference>
<reference evidence="3" key="2">
    <citation type="submission" date="2019-01" db="EMBL/GenBank/DDBJ databases">
        <authorList>
            <consortium name="NCBI Pathogen Detection Project"/>
        </authorList>
    </citation>
    <scope>NUCLEOTIDE SEQUENCE</scope>
    <source>
        <strain evidence="3">BCW_3452</strain>
    </source>
</reference>
<keyword evidence="1" id="KW-0378">Hydrolase</keyword>
<evidence type="ECO:0000259" key="2">
    <source>
        <dbReference type="Pfam" id="PF17768"/>
    </source>
</evidence>
<organism evidence="3">
    <name type="scientific">Vibrio vulnificus</name>
    <dbReference type="NCBI Taxonomy" id="672"/>
    <lineage>
        <taxon>Bacteria</taxon>
        <taxon>Pseudomonadati</taxon>
        <taxon>Pseudomonadota</taxon>
        <taxon>Gammaproteobacteria</taxon>
        <taxon>Vibrionales</taxon>
        <taxon>Vibrionaceae</taxon>
        <taxon>Vibrio</taxon>
    </lineage>
</organism>
<dbReference type="InterPro" id="IPR041122">
    <property type="entry name" value="RecJ_OB"/>
</dbReference>
<dbReference type="Gene3D" id="3.90.1640.30">
    <property type="match status" value="1"/>
</dbReference>
<gene>
    <name evidence="3" type="ORF">I7730_14060</name>
</gene>
<dbReference type="Proteomes" id="UP000863257">
    <property type="component" value="Unassembled WGS sequence"/>
</dbReference>
<dbReference type="Pfam" id="PF17768">
    <property type="entry name" value="RecJ_OB"/>
    <property type="match status" value="1"/>
</dbReference>
<dbReference type="PANTHER" id="PTHR30255:SF2">
    <property type="entry name" value="SINGLE-STRANDED-DNA-SPECIFIC EXONUCLEASE RECJ"/>
    <property type="match status" value="1"/>
</dbReference>
<dbReference type="GO" id="GO:0016787">
    <property type="term" value="F:hydrolase activity"/>
    <property type="evidence" value="ECO:0007669"/>
    <property type="project" value="UniProtKB-KW"/>
</dbReference>
<dbReference type="SUPFAM" id="SSF64182">
    <property type="entry name" value="DHH phosphoesterases"/>
    <property type="match status" value="1"/>
</dbReference>